<comment type="caution">
    <text evidence="6">The sequence shown here is derived from an EMBL/GenBank/DDBJ whole genome shotgun (WGS) entry which is preliminary data.</text>
</comment>
<dbReference type="SUPFAM" id="SSF46689">
    <property type="entry name" value="Homeodomain-like"/>
    <property type="match status" value="1"/>
</dbReference>
<keyword evidence="3" id="KW-0804">Transcription</keyword>
<organism evidence="6 7">
    <name type="scientific">Microlunatus kandeliicorticis</name>
    <dbReference type="NCBI Taxonomy" id="1759536"/>
    <lineage>
        <taxon>Bacteria</taxon>
        <taxon>Bacillati</taxon>
        <taxon>Actinomycetota</taxon>
        <taxon>Actinomycetes</taxon>
        <taxon>Propionibacteriales</taxon>
        <taxon>Propionibacteriaceae</taxon>
        <taxon>Microlunatus</taxon>
    </lineage>
</organism>
<dbReference type="GO" id="GO:0003677">
    <property type="term" value="F:DNA binding"/>
    <property type="evidence" value="ECO:0007669"/>
    <property type="project" value="UniProtKB-KW"/>
</dbReference>
<dbReference type="AlphaFoldDB" id="A0A7W3ITW7"/>
<keyword evidence="7" id="KW-1185">Reference proteome</keyword>
<proteinExistence type="predicted"/>
<evidence type="ECO:0000256" key="2">
    <source>
        <dbReference type="ARBA" id="ARBA00023125"/>
    </source>
</evidence>
<dbReference type="SUPFAM" id="SSF48498">
    <property type="entry name" value="Tetracyclin repressor-like, C-terminal domain"/>
    <property type="match status" value="1"/>
</dbReference>
<keyword evidence="2" id="KW-0238">DNA-binding</keyword>
<name>A0A7W3ITW7_9ACTN</name>
<dbReference type="InterPro" id="IPR036271">
    <property type="entry name" value="Tet_transcr_reg_TetR-rel_C_sf"/>
</dbReference>
<dbReference type="Proteomes" id="UP000523079">
    <property type="component" value="Unassembled WGS sequence"/>
</dbReference>
<evidence type="ECO:0000259" key="4">
    <source>
        <dbReference type="Pfam" id="PF00440"/>
    </source>
</evidence>
<feature type="domain" description="HTH tetR-type" evidence="4">
    <location>
        <begin position="15"/>
        <end position="59"/>
    </location>
</feature>
<dbReference type="InterPro" id="IPR001647">
    <property type="entry name" value="HTH_TetR"/>
</dbReference>
<dbReference type="EMBL" id="JACGWT010000004">
    <property type="protein sequence ID" value="MBA8795123.1"/>
    <property type="molecule type" value="Genomic_DNA"/>
</dbReference>
<evidence type="ECO:0000259" key="5">
    <source>
        <dbReference type="Pfam" id="PF21993"/>
    </source>
</evidence>
<dbReference type="PANTHER" id="PTHR47506:SF3">
    <property type="entry name" value="HTH-TYPE TRANSCRIPTIONAL REGULATOR LMRA"/>
    <property type="match status" value="1"/>
</dbReference>
<evidence type="ECO:0000256" key="3">
    <source>
        <dbReference type="ARBA" id="ARBA00023163"/>
    </source>
</evidence>
<dbReference type="InterPro" id="IPR009057">
    <property type="entry name" value="Homeodomain-like_sf"/>
</dbReference>
<evidence type="ECO:0000256" key="1">
    <source>
        <dbReference type="ARBA" id="ARBA00023015"/>
    </source>
</evidence>
<feature type="domain" description="Transcriptional regulator LmrA/YxaF-like C-terminal" evidence="5">
    <location>
        <begin position="83"/>
        <end position="182"/>
    </location>
</feature>
<keyword evidence="1" id="KW-0805">Transcription regulation</keyword>
<protein>
    <submittedName>
        <fullName evidence="6">AcrR family transcriptional regulator</fullName>
    </submittedName>
</protein>
<dbReference type="RefSeq" id="WP_220483922.1">
    <property type="nucleotide sequence ID" value="NZ_JACGWT010000004.1"/>
</dbReference>
<reference evidence="6 7" key="1">
    <citation type="submission" date="2020-07" db="EMBL/GenBank/DDBJ databases">
        <title>Sequencing the genomes of 1000 actinobacteria strains.</title>
        <authorList>
            <person name="Klenk H.-P."/>
        </authorList>
    </citation>
    <scope>NUCLEOTIDE SEQUENCE [LARGE SCALE GENOMIC DNA]</scope>
    <source>
        <strain evidence="6 7">DSM 100723</strain>
    </source>
</reference>
<evidence type="ECO:0000313" key="7">
    <source>
        <dbReference type="Proteomes" id="UP000523079"/>
    </source>
</evidence>
<gene>
    <name evidence="6" type="ORF">FHX74_002751</name>
</gene>
<dbReference type="Gene3D" id="1.10.357.10">
    <property type="entry name" value="Tetracycline Repressor, domain 2"/>
    <property type="match status" value="1"/>
</dbReference>
<dbReference type="InterPro" id="IPR054156">
    <property type="entry name" value="YxaF_TetR_C"/>
</dbReference>
<accession>A0A7W3ITW7</accession>
<sequence>MTDPTRPPRDRMVYAAAQLVREQGVAATGVRDVVDRAQAPRGSFQHYFPGGKTQLVDEALDLAAGFAADWVTAYRAGTRSPTPAGLFAHLAGYWRHDLESRDFGRGCPIVATVAETGAVDPAVTAAARRGLDRWQQAVVDELRSQGLTAARSRRLAVLMLSTLEGAIVLSRAQRSTRPLTTVVGALGPLLDAG</sequence>
<dbReference type="PANTHER" id="PTHR47506">
    <property type="entry name" value="TRANSCRIPTIONAL REGULATORY PROTEIN"/>
    <property type="match status" value="1"/>
</dbReference>
<dbReference type="Pfam" id="PF21993">
    <property type="entry name" value="TetR_C_13_2"/>
    <property type="match status" value="1"/>
</dbReference>
<dbReference type="Pfam" id="PF00440">
    <property type="entry name" value="TetR_N"/>
    <property type="match status" value="1"/>
</dbReference>
<evidence type="ECO:0000313" key="6">
    <source>
        <dbReference type="EMBL" id="MBA8795123.1"/>
    </source>
</evidence>